<dbReference type="Proteomes" id="UP000585272">
    <property type="component" value="Unassembled WGS sequence"/>
</dbReference>
<feature type="compositionally biased region" description="Basic and acidic residues" evidence="1">
    <location>
        <begin position="319"/>
        <end position="335"/>
    </location>
</feature>
<organism evidence="4 5">
    <name type="scientific">Conexibacter arvalis</name>
    <dbReference type="NCBI Taxonomy" id="912552"/>
    <lineage>
        <taxon>Bacteria</taxon>
        <taxon>Bacillati</taxon>
        <taxon>Actinomycetota</taxon>
        <taxon>Thermoleophilia</taxon>
        <taxon>Solirubrobacterales</taxon>
        <taxon>Conexibacteraceae</taxon>
        <taxon>Conexibacter</taxon>
    </lineage>
</organism>
<name>A0A840IDH3_9ACTN</name>
<dbReference type="EMBL" id="JACHNU010000001">
    <property type="protein sequence ID" value="MBB4662088.1"/>
    <property type="molecule type" value="Genomic_DNA"/>
</dbReference>
<reference evidence="4 5" key="1">
    <citation type="submission" date="2020-08" db="EMBL/GenBank/DDBJ databases">
        <title>Genomic Encyclopedia of Archaeal and Bacterial Type Strains, Phase II (KMG-II): from individual species to whole genera.</title>
        <authorList>
            <person name="Goeker M."/>
        </authorList>
    </citation>
    <scope>NUCLEOTIDE SEQUENCE [LARGE SCALE GENOMIC DNA]</scope>
    <source>
        <strain evidence="4 5">DSM 23288</strain>
    </source>
</reference>
<protein>
    <recommendedName>
        <fullName evidence="3">DUF11 domain-containing protein</fullName>
    </recommendedName>
</protein>
<dbReference type="GO" id="GO:0005975">
    <property type="term" value="P:carbohydrate metabolic process"/>
    <property type="evidence" value="ECO:0007669"/>
    <property type="project" value="UniProtKB-ARBA"/>
</dbReference>
<dbReference type="CDD" id="cd06577">
    <property type="entry name" value="PASTA_pknB"/>
    <property type="match status" value="1"/>
</dbReference>
<feature type="signal peptide" evidence="2">
    <location>
        <begin position="1"/>
        <end position="24"/>
    </location>
</feature>
<dbReference type="Gene3D" id="3.30.10.20">
    <property type="match status" value="1"/>
</dbReference>
<feature type="compositionally biased region" description="Low complexity" evidence="1">
    <location>
        <begin position="300"/>
        <end position="311"/>
    </location>
</feature>
<proteinExistence type="predicted"/>
<dbReference type="RefSeq" id="WP_183340801.1">
    <property type="nucleotide sequence ID" value="NZ_JACHNU010000001.1"/>
</dbReference>
<accession>A0A840IDH3</accession>
<evidence type="ECO:0000313" key="5">
    <source>
        <dbReference type="Proteomes" id="UP000585272"/>
    </source>
</evidence>
<keyword evidence="5" id="KW-1185">Reference proteome</keyword>
<feature type="region of interest" description="Disordered" evidence="1">
    <location>
        <begin position="285"/>
        <end position="344"/>
    </location>
</feature>
<evidence type="ECO:0000313" key="4">
    <source>
        <dbReference type="EMBL" id="MBB4662088.1"/>
    </source>
</evidence>
<dbReference type="InterPro" id="IPR013783">
    <property type="entry name" value="Ig-like_fold"/>
</dbReference>
<evidence type="ECO:0000256" key="1">
    <source>
        <dbReference type="SAM" id="MobiDB-lite"/>
    </source>
</evidence>
<dbReference type="Gene3D" id="2.60.40.10">
    <property type="entry name" value="Immunoglobulins"/>
    <property type="match status" value="1"/>
</dbReference>
<feature type="chain" id="PRO_5032574116" description="DUF11 domain-containing protein" evidence="2">
    <location>
        <begin position="25"/>
        <end position="422"/>
    </location>
</feature>
<gene>
    <name evidence="4" type="ORF">BDZ31_001661</name>
</gene>
<evidence type="ECO:0000256" key="2">
    <source>
        <dbReference type="SAM" id="SignalP"/>
    </source>
</evidence>
<feature type="domain" description="DUF11" evidence="3">
    <location>
        <begin position="195"/>
        <end position="307"/>
    </location>
</feature>
<dbReference type="InterPro" id="IPR005543">
    <property type="entry name" value="PASTA_dom"/>
</dbReference>
<dbReference type="InterPro" id="IPR001434">
    <property type="entry name" value="OmcB-like_DUF11"/>
</dbReference>
<dbReference type="Pfam" id="PF01345">
    <property type="entry name" value="DUF11"/>
    <property type="match status" value="1"/>
</dbReference>
<dbReference type="AlphaFoldDB" id="A0A840IDH3"/>
<evidence type="ECO:0000259" key="3">
    <source>
        <dbReference type="Pfam" id="PF01345"/>
    </source>
</evidence>
<sequence>MGARGLAAAGAVTMAAALAALAPAAQGRTLGDAERPLGATTVRCRPVVADVVGHQVDEGSASWTVPNRSMLASWSTNVTASGPGESVSLVVLRRDGSELRIAAVDTATLPATPPAGGIATFGPTGSIVLEPGDRLGIAGSDGANCGWEKGAIEAGRQAAVWKAEPAIALGATVAPYVGPWSPSQLNLAAVVAESDVHVAATAGPANVIAGGLAQLSATVSNTGAVATPVTVRDSVPAGLTVETAVAGGGSCAVAGQQVTCEIASLAPGGSVPVVVLVTPAAPGSYGNTVTARPTLDREPSVSSASATLTVVPQPSGGGDDGRGGDDRSRGGDRTGENPPPAPRRCVVPALARTPLNVARGLLRQLDCRPGKVTKQRSKKIRKGAVISTKPGRGQYRAGSAVRIVVSSGKPPRKPLRRARARR</sequence>
<keyword evidence="2" id="KW-0732">Signal</keyword>
<comment type="caution">
    <text evidence="4">The sequence shown here is derived from an EMBL/GenBank/DDBJ whole genome shotgun (WGS) entry which is preliminary data.</text>
</comment>